<proteinExistence type="predicted"/>
<keyword evidence="2" id="KW-0472">Membrane</keyword>
<dbReference type="Proteomes" id="UP000604046">
    <property type="component" value="Unassembled WGS sequence"/>
</dbReference>
<name>A0A812GS30_9DINO</name>
<feature type="transmembrane region" description="Helical" evidence="2">
    <location>
        <begin position="382"/>
        <end position="401"/>
    </location>
</feature>
<gene>
    <name evidence="3" type="primary">gba-4</name>
    <name evidence="3" type="ORF">SNAT2548_LOCUS1115</name>
</gene>
<evidence type="ECO:0000313" key="3">
    <source>
        <dbReference type="EMBL" id="CAE6938070.1"/>
    </source>
</evidence>
<feature type="region of interest" description="Disordered" evidence="1">
    <location>
        <begin position="1"/>
        <end position="61"/>
    </location>
</feature>
<sequence>MDSPQSPRPMDAQVEPPEDVPRAMSAHSYYRVRSESTLEELQNQLDEQAMAGGGSASERLDRIVPEPESPATMPKTGTGGTGAGSLQSLELGDVIEHRPSMRDLHSAVDNVVLGQLGSLDLLGAESKDEAPVGNHKCCQAAIDRLCLILFLPIGVVLQGRSRWVATVRSAAMIVCIMLWAACLYSAVTGSSTGWQMGSCLQHLCEATANLILLAQKNCSTSFHKFNAYAKEATHSLNMASAQKSAIKWHTLAVLGCLASWMLCHAVKVRLVALGGGEMTWQVILLPCLQCLYRGAWVLWLLRLNEFVNGLVDAFCRTCASNPEDVESAYIRWTRVTAFTGQITHHCQAVYVVMFVTALTGGIGPLLEIFLPSSLPSQNTSWVLPQLMASITACWLMTYIFGSAAEVSEKCRKAVSFVNYLQGCLPGQVRAELRWLVHYMERSDSGIFFGGSKLNLSWLSRLRYLIFSASVFLAARLQTLPEARKVQLLEQWSQFLRALAVWD</sequence>
<feature type="transmembrane region" description="Helical" evidence="2">
    <location>
        <begin position="348"/>
        <end position="370"/>
    </location>
</feature>
<dbReference type="EMBL" id="CAJNDS010000058">
    <property type="protein sequence ID" value="CAE6938070.1"/>
    <property type="molecule type" value="Genomic_DNA"/>
</dbReference>
<keyword evidence="4" id="KW-1185">Reference proteome</keyword>
<accession>A0A812GS30</accession>
<organism evidence="3 4">
    <name type="scientific">Symbiodinium natans</name>
    <dbReference type="NCBI Taxonomy" id="878477"/>
    <lineage>
        <taxon>Eukaryota</taxon>
        <taxon>Sar</taxon>
        <taxon>Alveolata</taxon>
        <taxon>Dinophyceae</taxon>
        <taxon>Suessiales</taxon>
        <taxon>Symbiodiniaceae</taxon>
        <taxon>Symbiodinium</taxon>
    </lineage>
</organism>
<feature type="transmembrane region" description="Helical" evidence="2">
    <location>
        <begin position="169"/>
        <end position="187"/>
    </location>
</feature>
<dbReference type="AlphaFoldDB" id="A0A812GS30"/>
<evidence type="ECO:0000256" key="2">
    <source>
        <dbReference type="SAM" id="Phobius"/>
    </source>
</evidence>
<evidence type="ECO:0000256" key="1">
    <source>
        <dbReference type="SAM" id="MobiDB-lite"/>
    </source>
</evidence>
<reference evidence="3" key="1">
    <citation type="submission" date="2021-02" db="EMBL/GenBank/DDBJ databases">
        <authorList>
            <person name="Dougan E. K."/>
            <person name="Rhodes N."/>
            <person name="Thang M."/>
            <person name="Chan C."/>
        </authorList>
    </citation>
    <scope>NUCLEOTIDE SEQUENCE</scope>
</reference>
<protein>
    <submittedName>
        <fullName evidence="3">Gba-4 protein</fullName>
    </submittedName>
</protein>
<dbReference type="OrthoDB" id="410141at2759"/>
<keyword evidence="2" id="KW-1133">Transmembrane helix</keyword>
<keyword evidence="2" id="KW-0812">Transmembrane</keyword>
<comment type="caution">
    <text evidence="3">The sequence shown here is derived from an EMBL/GenBank/DDBJ whole genome shotgun (WGS) entry which is preliminary data.</text>
</comment>
<evidence type="ECO:0000313" key="4">
    <source>
        <dbReference type="Proteomes" id="UP000604046"/>
    </source>
</evidence>